<organism evidence="2 3">
    <name type="scientific">Micromonospora solifontis</name>
    <dbReference type="NCBI Taxonomy" id="2487138"/>
    <lineage>
        <taxon>Bacteria</taxon>
        <taxon>Bacillati</taxon>
        <taxon>Actinomycetota</taxon>
        <taxon>Actinomycetes</taxon>
        <taxon>Micromonosporales</taxon>
        <taxon>Micromonosporaceae</taxon>
        <taxon>Micromonospora</taxon>
    </lineage>
</organism>
<name>A0ABX9WHK5_9ACTN</name>
<proteinExistence type="predicted"/>
<evidence type="ECO:0008006" key="4">
    <source>
        <dbReference type="Google" id="ProtNLM"/>
    </source>
</evidence>
<evidence type="ECO:0000313" key="3">
    <source>
        <dbReference type="Proteomes" id="UP000280698"/>
    </source>
</evidence>
<keyword evidence="1" id="KW-1133">Transmembrane helix</keyword>
<evidence type="ECO:0000313" key="2">
    <source>
        <dbReference type="EMBL" id="RNL99532.1"/>
    </source>
</evidence>
<comment type="caution">
    <text evidence="2">The sequence shown here is derived from an EMBL/GenBank/DDBJ whole genome shotgun (WGS) entry which is preliminary data.</text>
</comment>
<feature type="transmembrane region" description="Helical" evidence="1">
    <location>
        <begin position="68"/>
        <end position="87"/>
    </location>
</feature>
<reference evidence="2 3" key="1">
    <citation type="submission" date="2018-11" db="EMBL/GenBank/DDBJ databases">
        <title>Micromonospora sp. PPF5-17, a new actinomycetes isolated from a hot spring soil.</title>
        <authorList>
            <person name="Thawai C."/>
        </authorList>
    </citation>
    <scope>NUCLEOTIDE SEQUENCE [LARGE SCALE GENOMIC DNA]</scope>
    <source>
        <strain evidence="2 3">PPF5-17</strain>
    </source>
</reference>
<keyword evidence="1" id="KW-0812">Transmembrane</keyword>
<keyword evidence="3" id="KW-1185">Reference proteome</keyword>
<protein>
    <recommendedName>
        <fullName evidence="4">MYXO-CTERM domain-containing protein</fullName>
    </recommendedName>
</protein>
<keyword evidence="1" id="KW-0472">Membrane</keyword>
<dbReference type="EMBL" id="RJLN01000020">
    <property type="protein sequence ID" value="RNL99532.1"/>
    <property type="molecule type" value="Genomic_DNA"/>
</dbReference>
<dbReference type="Proteomes" id="UP000280698">
    <property type="component" value="Unassembled WGS sequence"/>
</dbReference>
<feature type="transmembrane region" description="Helical" evidence="1">
    <location>
        <begin position="38"/>
        <end position="56"/>
    </location>
</feature>
<accession>A0ABX9WHK5</accession>
<gene>
    <name evidence="2" type="ORF">EFE23_09930</name>
</gene>
<evidence type="ECO:0000256" key="1">
    <source>
        <dbReference type="SAM" id="Phobius"/>
    </source>
</evidence>
<sequence length="93" mass="9996">MPLASDRGPGMAGSRWTCFHDGMTETGARPTAKEVAQVGAWFLVFGSGAVMLEVWVGDYPFRGSPASWGLGETFAVLGGAFLCCAALRRRQRR</sequence>